<dbReference type="AlphaFoldDB" id="A0A2C9DDG6"/>
<gene>
    <name evidence="2" type="ORF">HDIA_4597</name>
</gene>
<evidence type="ECO:0000313" key="2">
    <source>
        <dbReference type="EMBL" id="SON58138.1"/>
    </source>
</evidence>
<organism evidence="2 3">
    <name type="scientific">Hartmannibacter diazotrophicus</name>
    <dbReference type="NCBI Taxonomy" id="1482074"/>
    <lineage>
        <taxon>Bacteria</taxon>
        <taxon>Pseudomonadati</taxon>
        <taxon>Pseudomonadota</taxon>
        <taxon>Alphaproteobacteria</taxon>
        <taxon>Hyphomicrobiales</taxon>
        <taxon>Pleomorphomonadaceae</taxon>
        <taxon>Hartmannibacter</taxon>
    </lineage>
</organism>
<reference evidence="3" key="1">
    <citation type="submission" date="2017-09" db="EMBL/GenBank/DDBJ databases">
        <title>Genome sequence of Nannocystis excedens DSM 71.</title>
        <authorList>
            <person name="Blom J."/>
        </authorList>
    </citation>
    <scope>NUCLEOTIDE SEQUENCE [LARGE SCALE GENOMIC DNA]</scope>
    <source>
        <strain evidence="3">type strain: E19</strain>
    </source>
</reference>
<evidence type="ECO:0000256" key="1">
    <source>
        <dbReference type="SAM" id="SignalP"/>
    </source>
</evidence>
<feature type="signal peptide" evidence="1">
    <location>
        <begin position="1"/>
        <end position="28"/>
    </location>
</feature>
<accession>A0A2C9DDG6</accession>
<keyword evidence="1" id="KW-0732">Signal</keyword>
<dbReference type="EMBL" id="LT960614">
    <property type="protein sequence ID" value="SON58138.1"/>
    <property type="molecule type" value="Genomic_DNA"/>
</dbReference>
<dbReference type="Proteomes" id="UP000223606">
    <property type="component" value="Chromosome 1"/>
</dbReference>
<protein>
    <recommendedName>
        <fullName evidence="4">Curlin minor subunit CsgB</fullName>
    </recommendedName>
</protein>
<sequence length="201" mass="20238">MTMARHIRIAACAAALGLLTAGAAPATAEDLLVHGFESAASSAGSLMQPIQPAGAGAATGSTSSIIQLGTDNHATAALTGSGHLAVVQQSGTGNRAMQAIEGTGSTALLVQGGSNNTVAQVSRGNDNFQLVGVSGSNNDVGYVQVGDQLAGVLDVRDAENTSVFALQTPQSGRFLMPTGIRGLENKVVVVVPGRMYVLPKR</sequence>
<feature type="chain" id="PRO_5012090070" description="Curlin minor subunit CsgB" evidence="1">
    <location>
        <begin position="29"/>
        <end position="201"/>
    </location>
</feature>
<proteinExistence type="predicted"/>
<name>A0A2C9DDG6_9HYPH</name>
<keyword evidence="3" id="KW-1185">Reference proteome</keyword>
<dbReference type="RefSeq" id="WP_099558346.1">
    <property type="nucleotide sequence ID" value="NZ_LT960614.1"/>
</dbReference>
<dbReference type="KEGG" id="hdi:HDIA_4597"/>
<evidence type="ECO:0008006" key="4">
    <source>
        <dbReference type="Google" id="ProtNLM"/>
    </source>
</evidence>
<dbReference type="OrthoDB" id="8368687at2"/>
<evidence type="ECO:0000313" key="3">
    <source>
        <dbReference type="Proteomes" id="UP000223606"/>
    </source>
</evidence>